<protein>
    <submittedName>
        <fullName evidence="2">Uncharacterized protein</fullName>
    </submittedName>
</protein>
<keyword evidence="3" id="KW-1185">Reference proteome</keyword>
<feature type="region of interest" description="Disordered" evidence="1">
    <location>
        <begin position="447"/>
        <end position="496"/>
    </location>
</feature>
<feature type="compositionally biased region" description="Polar residues" evidence="1">
    <location>
        <begin position="1"/>
        <end position="13"/>
    </location>
</feature>
<sequence>MDTASYHSGSTGLQDPLEQPASSLSHPFATDHLTMNTTTNDRRKRSSEHITTGRSFKRLRLDQTHVSVPSLRRSHSNNSGNHPFDYEAQSIGTLSVGTMGGDLESNDDEVDEDDETEEVMSSQSSWVASLPGGLNRRMAMGDVDGKMPAAAAAGRIGSGPNYEAAVNDDDAATCAEMTTAAVAPRRKTRRGCRKKEVLCDNGSSSPPLLNGEQRKRRAIGFAFETTAAITARRNNNPLSSARENDLAVQEIELDRNAMFLPKPPPSANAALFANDSNANNKGNPLQHSDSMPPPVECIPDPLLVAAQHAAVGGNNNNNDIYEDPNNNDNAGIFVGDCYSSVTEEETSLAEDEASLSAVSLGGNTIASGTVSSSKEQQASRYAEWMRCNSQEDVELKAAPPPPGFFSGHLQQQQQHTVNNAMQQQDKAMDNHYNLNSFLGNLHRERQHRQSITMQSTTATMNSSPHRRGSSYQSMGSMGLHSNVSGNSHQSCPTTMNNFRDSMDMEVDMDDDNEGCMMTMNTNTTSLNQSNSQSTRGSNSEKGHIPKWKRRVKLPSHSSLY</sequence>
<feature type="region of interest" description="Disordered" evidence="1">
    <location>
        <begin position="271"/>
        <end position="290"/>
    </location>
</feature>
<evidence type="ECO:0000256" key="1">
    <source>
        <dbReference type="SAM" id="MobiDB-lite"/>
    </source>
</evidence>
<dbReference type="EMBL" id="JALLPJ020000691">
    <property type="protein sequence ID" value="KAL3785487.1"/>
    <property type="molecule type" value="Genomic_DNA"/>
</dbReference>
<organism evidence="2 3">
    <name type="scientific">Cyclotella atomus</name>
    <dbReference type="NCBI Taxonomy" id="382360"/>
    <lineage>
        <taxon>Eukaryota</taxon>
        <taxon>Sar</taxon>
        <taxon>Stramenopiles</taxon>
        <taxon>Ochrophyta</taxon>
        <taxon>Bacillariophyta</taxon>
        <taxon>Coscinodiscophyceae</taxon>
        <taxon>Thalassiosirophycidae</taxon>
        <taxon>Stephanodiscales</taxon>
        <taxon>Stephanodiscaceae</taxon>
        <taxon>Cyclotella</taxon>
    </lineage>
</organism>
<dbReference type="AlphaFoldDB" id="A0ABD3PC20"/>
<proteinExistence type="predicted"/>
<feature type="compositionally biased region" description="Basic residues" evidence="1">
    <location>
        <begin position="544"/>
        <end position="553"/>
    </location>
</feature>
<feature type="compositionally biased region" description="Polar residues" evidence="1">
    <location>
        <begin position="449"/>
        <end position="496"/>
    </location>
</feature>
<feature type="compositionally biased region" description="Polar residues" evidence="1">
    <location>
        <begin position="274"/>
        <end position="289"/>
    </location>
</feature>
<accession>A0ABD3PC20</accession>
<feature type="region of interest" description="Disordered" evidence="1">
    <location>
        <begin position="519"/>
        <end position="560"/>
    </location>
</feature>
<dbReference type="Proteomes" id="UP001530400">
    <property type="component" value="Unassembled WGS sequence"/>
</dbReference>
<feature type="compositionally biased region" description="Low complexity" evidence="1">
    <location>
        <begin position="519"/>
        <end position="534"/>
    </location>
</feature>
<comment type="caution">
    <text evidence="2">The sequence shown here is derived from an EMBL/GenBank/DDBJ whole genome shotgun (WGS) entry which is preliminary data.</text>
</comment>
<evidence type="ECO:0000313" key="3">
    <source>
        <dbReference type="Proteomes" id="UP001530400"/>
    </source>
</evidence>
<name>A0ABD3PC20_9STRA</name>
<evidence type="ECO:0000313" key="2">
    <source>
        <dbReference type="EMBL" id="KAL3785487.1"/>
    </source>
</evidence>
<reference evidence="2 3" key="1">
    <citation type="submission" date="2024-10" db="EMBL/GenBank/DDBJ databases">
        <title>Updated reference genomes for cyclostephanoid diatoms.</title>
        <authorList>
            <person name="Roberts W.R."/>
            <person name="Alverson A.J."/>
        </authorList>
    </citation>
    <scope>NUCLEOTIDE SEQUENCE [LARGE SCALE GENOMIC DNA]</scope>
    <source>
        <strain evidence="2 3">AJA010-31</strain>
    </source>
</reference>
<feature type="region of interest" description="Disordered" evidence="1">
    <location>
        <begin position="1"/>
        <end position="86"/>
    </location>
</feature>
<gene>
    <name evidence="2" type="ORF">ACHAWO_013427</name>
</gene>